<protein>
    <recommendedName>
        <fullName evidence="6">Type IV secretion system protein</fullName>
    </recommendedName>
</protein>
<dbReference type="EMBL" id="CP032099">
    <property type="protein sequence ID" value="AXX85117.1"/>
    <property type="molecule type" value="Genomic_DNA"/>
</dbReference>
<dbReference type="AlphaFoldDB" id="A0AAD0SLR7"/>
<evidence type="ECO:0000313" key="4">
    <source>
        <dbReference type="Proteomes" id="UP000262029"/>
    </source>
</evidence>
<reference evidence="2 4" key="2">
    <citation type="submission" date="2018-08" db="EMBL/GenBank/DDBJ databases">
        <title>Complete genome of the Arcobacter skirrowii type strain LMG 6621.</title>
        <authorList>
            <person name="Miller W.G."/>
            <person name="Yee E."/>
            <person name="Bono J.L."/>
        </authorList>
    </citation>
    <scope>NUCLEOTIDE SEQUENCE [LARGE SCALE GENOMIC DNA]</scope>
    <source>
        <strain evidence="2 4">CCUG 10374</strain>
    </source>
</reference>
<keyword evidence="1" id="KW-0732">Signal</keyword>
<reference evidence="3 5" key="1">
    <citation type="submission" date="2017-09" db="EMBL/GenBank/DDBJ databases">
        <title>Genomics of the genus Arcobacter.</title>
        <authorList>
            <person name="Perez-Cataluna A."/>
            <person name="Figueras M.J."/>
            <person name="Salas-Masso N."/>
        </authorList>
    </citation>
    <scope>NUCLEOTIDE SEQUENCE [LARGE SCALE GENOMIC DNA]</scope>
    <source>
        <strain evidence="3 5">LMG 6621</strain>
    </source>
</reference>
<dbReference type="Proteomes" id="UP000290580">
    <property type="component" value="Unassembled WGS sequence"/>
</dbReference>
<dbReference type="RefSeq" id="WP_115588268.1">
    <property type="nucleotide sequence ID" value="NZ_CP032099.1"/>
</dbReference>
<keyword evidence="5" id="KW-1185">Reference proteome</keyword>
<feature type="signal peptide" evidence="1">
    <location>
        <begin position="1"/>
        <end position="23"/>
    </location>
</feature>
<proteinExistence type="predicted"/>
<evidence type="ECO:0000313" key="3">
    <source>
        <dbReference type="EMBL" id="RXI25930.1"/>
    </source>
</evidence>
<feature type="chain" id="PRO_5042229724" description="Type IV secretion system protein" evidence="1">
    <location>
        <begin position="24"/>
        <end position="293"/>
    </location>
</feature>
<sequence>MRAKKFTTVIIISFYLIPNLFGAAQVVTDPISYTHYIDQIKEFQKQVELMTKQVETLGGIKTATDDVKRQIYTVKEQFTDAFMGLMNAGQKLGEAGGKVGETFKQIGSYKKDSITTNSGDGGFFYEDMAKMIDGFFETTGTMDVAKFFHLNDEQLRKSLKNDTQQMAHYKIVAGYEFLEESLSHTNKVVNDIMKTVFNDSEPSMIEMQKVTNMLLYNMIIMQQQSIALQNDLAFAMSLEKYHGVNHKDFQKRINALNDEDETRKEKYLEDQKTKIDNVNKISNEYDIHYLFGY</sequence>
<dbReference type="GeneID" id="61751064"/>
<evidence type="ECO:0000313" key="2">
    <source>
        <dbReference type="EMBL" id="AXX85117.1"/>
    </source>
</evidence>
<accession>A0AAD0SLR7</accession>
<organism evidence="2 4">
    <name type="scientific">Aliarcobacter skirrowii CCUG 10374</name>
    <dbReference type="NCBI Taxonomy" id="1032239"/>
    <lineage>
        <taxon>Bacteria</taxon>
        <taxon>Pseudomonadati</taxon>
        <taxon>Campylobacterota</taxon>
        <taxon>Epsilonproteobacteria</taxon>
        <taxon>Campylobacterales</taxon>
        <taxon>Arcobacteraceae</taxon>
        <taxon>Aliarcobacter</taxon>
    </lineage>
</organism>
<evidence type="ECO:0000313" key="5">
    <source>
        <dbReference type="Proteomes" id="UP000290580"/>
    </source>
</evidence>
<evidence type="ECO:0000256" key="1">
    <source>
        <dbReference type="SAM" id="SignalP"/>
    </source>
</evidence>
<dbReference type="Proteomes" id="UP000262029">
    <property type="component" value="Chromosome"/>
</dbReference>
<evidence type="ECO:0008006" key="6">
    <source>
        <dbReference type="Google" id="ProtNLM"/>
    </source>
</evidence>
<name>A0AAD0SLR7_9BACT</name>
<dbReference type="EMBL" id="NXIC01000003">
    <property type="protein sequence ID" value="RXI25930.1"/>
    <property type="molecule type" value="Genomic_DNA"/>
</dbReference>
<gene>
    <name evidence="2" type="ORF">ASKIR_1313</name>
    <name evidence="3" type="ORF">CP959_06415</name>
</gene>